<protein>
    <submittedName>
        <fullName evidence="12">ATP-binding cassette subfamily B protein</fullName>
    </submittedName>
</protein>
<dbReference type="PROSITE" id="PS50893">
    <property type="entry name" value="ABC_TRANSPORTER_2"/>
    <property type="match status" value="1"/>
</dbReference>
<dbReference type="CDD" id="cd03254">
    <property type="entry name" value="ABCC_Glucan_exporter_like"/>
    <property type="match status" value="1"/>
</dbReference>
<comment type="subcellular location">
    <subcellularLocation>
        <location evidence="1">Cell membrane</location>
        <topology evidence="1">Multi-pass membrane protein</topology>
    </subcellularLocation>
</comment>
<feature type="transmembrane region" description="Helical" evidence="9">
    <location>
        <begin position="44"/>
        <end position="65"/>
    </location>
</feature>
<dbReference type="EMBL" id="JACHHK010000003">
    <property type="protein sequence ID" value="MBB5183088.1"/>
    <property type="molecule type" value="Genomic_DNA"/>
</dbReference>
<dbReference type="AlphaFoldDB" id="A0A7W8CWX5"/>
<dbReference type="InterPro" id="IPR003439">
    <property type="entry name" value="ABC_transporter-like_ATP-bd"/>
</dbReference>
<dbReference type="Proteomes" id="UP000539953">
    <property type="component" value="Unassembled WGS sequence"/>
</dbReference>
<dbReference type="SUPFAM" id="SSF90123">
    <property type="entry name" value="ABC transporter transmembrane region"/>
    <property type="match status" value="1"/>
</dbReference>
<dbReference type="InterPro" id="IPR011527">
    <property type="entry name" value="ABC1_TM_dom"/>
</dbReference>
<dbReference type="SMART" id="SM00382">
    <property type="entry name" value="AAA"/>
    <property type="match status" value="1"/>
</dbReference>
<dbReference type="Pfam" id="PF00005">
    <property type="entry name" value="ABC_tran"/>
    <property type="match status" value="1"/>
</dbReference>
<feature type="transmembrane region" description="Helical" evidence="9">
    <location>
        <begin position="155"/>
        <end position="173"/>
    </location>
</feature>
<keyword evidence="7 9" id="KW-1133">Transmembrane helix</keyword>
<dbReference type="GO" id="GO:0015421">
    <property type="term" value="F:ABC-type oligopeptide transporter activity"/>
    <property type="evidence" value="ECO:0007669"/>
    <property type="project" value="TreeGrafter"/>
</dbReference>
<keyword evidence="3" id="KW-1003">Cell membrane</keyword>
<dbReference type="InterPro" id="IPR027417">
    <property type="entry name" value="P-loop_NTPase"/>
</dbReference>
<keyword evidence="2" id="KW-0813">Transport</keyword>
<feature type="transmembrane region" description="Helical" evidence="9">
    <location>
        <begin position="235"/>
        <end position="255"/>
    </location>
</feature>
<dbReference type="PANTHER" id="PTHR43394">
    <property type="entry name" value="ATP-DEPENDENT PERMEASE MDL1, MITOCHONDRIAL"/>
    <property type="match status" value="1"/>
</dbReference>
<dbReference type="InterPro" id="IPR003593">
    <property type="entry name" value="AAA+_ATPase"/>
</dbReference>
<evidence type="ECO:0000256" key="7">
    <source>
        <dbReference type="ARBA" id="ARBA00022989"/>
    </source>
</evidence>
<evidence type="ECO:0000256" key="2">
    <source>
        <dbReference type="ARBA" id="ARBA00022448"/>
    </source>
</evidence>
<name>A0A7W8CWX5_9FIRM</name>
<evidence type="ECO:0000256" key="4">
    <source>
        <dbReference type="ARBA" id="ARBA00022692"/>
    </source>
</evidence>
<dbReference type="FunFam" id="3.40.50.300:FF:000221">
    <property type="entry name" value="Multidrug ABC transporter ATP-binding protein"/>
    <property type="match status" value="1"/>
</dbReference>
<dbReference type="InterPro" id="IPR039421">
    <property type="entry name" value="Type_1_exporter"/>
</dbReference>
<keyword evidence="8 9" id="KW-0472">Membrane</keyword>
<evidence type="ECO:0000313" key="12">
    <source>
        <dbReference type="EMBL" id="MBB5183088.1"/>
    </source>
</evidence>
<reference evidence="12 13" key="1">
    <citation type="submission" date="2020-08" db="EMBL/GenBank/DDBJ databases">
        <title>Genomic Encyclopedia of Type Strains, Phase IV (KMG-IV): sequencing the most valuable type-strain genomes for metagenomic binning, comparative biology and taxonomic classification.</title>
        <authorList>
            <person name="Goeker M."/>
        </authorList>
    </citation>
    <scope>NUCLEOTIDE SEQUENCE [LARGE SCALE GENOMIC DNA]</scope>
    <source>
        <strain evidence="12 13">DSM 25799</strain>
    </source>
</reference>
<evidence type="ECO:0000256" key="8">
    <source>
        <dbReference type="ARBA" id="ARBA00023136"/>
    </source>
</evidence>
<keyword evidence="13" id="KW-1185">Reference proteome</keyword>
<dbReference type="RefSeq" id="WP_183328353.1">
    <property type="nucleotide sequence ID" value="NZ_JACHHK010000003.1"/>
</dbReference>
<dbReference type="GO" id="GO:0016887">
    <property type="term" value="F:ATP hydrolysis activity"/>
    <property type="evidence" value="ECO:0007669"/>
    <property type="project" value="InterPro"/>
</dbReference>
<feature type="transmembrane region" description="Helical" evidence="9">
    <location>
        <begin position="127"/>
        <end position="149"/>
    </location>
</feature>
<dbReference type="Gene3D" id="3.40.50.300">
    <property type="entry name" value="P-loop containing nucleotide triphosphate hydrolases"/>
    <property type="match status" value="1"/>
</dbReference>
<dbReference type="Gene3D" id="1.20.1560.10">
    <property type="entry name" value="ABC transporter type 1, transmembrane domain"/>
    <property type="match status" value="1"/>
</dbReference>
<dbReference type="InterPro" id="IPR036640">
    <property type="entry name" value="ABC1_TM_sf"/>
</dbReference>
<feature type="domain" description="ABC transmembrane type-1" evidence="11">
    <location>
        <begin position="16"/>
        <end position="298"/>
    </location>
</feature>
<evidence type="ECO:0000256" key="6">
    <source>
        <dbReference type="ARBA" id="ARBA00022840"/>
    </source>
</evidence>
<evidence type="ECO:0000256" key="3">
    <source>
        <dbReference type="ARBA" id="ARBA00022475"/>
    </source>
</evidence>
<dbReference type="PANTHER" id="PTHR43394:SF1">
    <property type="entry name" value="ATP-BINDING CASSETTE SUB-FAMILY B MEMBER 10, MITOCHONDRIAL"/>
    <property type="match status" value="1"/>
</dbReference>
<evidence type="ECO:0000256" key="1">
    <source>
        <dbReference type="ARBA" id="ARBA00004651"/>
    </source>
</evidence>
<evidence type="ECO:0000256" key="5">
    <source>
        <dbReference type="ARBA" id="ARBA00022741"/>
    </source>
</evidence>
<organism evidence="12 13">
    <name type="scientific">Catenisphaera adipataccumulans</name>
    <dbReference type="NCBI Taxonomy" id="700500"/>
    <lineage>
        <taxon>Bacteria</taxon>
        <taxon>Bacillati</taxon>
        <taxon>Bacillota</taxon>
        <taxon>Erysipelotrichia</taxon>
        <taxon>Erysipelotrichales</taxon>
        <taxon>Erysipelotrichaceae</taxon>
        <taxon>Catenisphaera</taxon>
    </lineage>
</organism>
<keyword evidence="4 9" id="KW-0812">Transmembrane</keyword>
<feature type="domain" description="ABC transporter" evidence="10">
    <location>
        <begin position="344"/>
        <end position="579"/>
    </location>
</feature>
<comment type="caution">
    <text evidence="12">The sequence shown here is derived from an EMBL/GenBank/DDBJ whole genome shotgun (WGS) entry which is preliminary data.</text>
</comment>
<evidence type="ECO:0000259" key="10">
    <source>
        <dbReference type="PROSITE" id="PS50893"/>
    </source>
</evidence>
<gene>
    <name evidence="12" type="ORF">HNQ47_001108</name>
</gene>
<dbReference type="PROSITE" id="PS50929">
    <property type="entry name" value="ABC_TM1F"/>
    <property type="match status" value="1"/>
</dbReference>
<dbReference type="CDD" id="cd18540">
    <property type="entry name" value="ABC_6TM_exporter_like"/>
    <property type="match status" value="1"/>
</dbReference>
<evidence type="ECO:0000256" key="9">
    <source>
        <dbReference type="SAM" id="Phobius"/>
    </source>
</evidence>
<dbReference type="SUPFAM" id="SSF52540">
    <property type="entry name" value="P-loop containing nucleoside triphosphate hydrolases"/>
    <property type="match status" value="1"/>
</dbReference>
<evidence type="ECO:0000259" key="11">
    <source>
        <dbReference type="PROSITE" id="PS50929"/>
    </source>
</evidence>
<feature type="transmembrane region" description="Helical" evidence="9">
    <location>
        <begin position="261"/>
        <end position="283"/>
    </location>
</feature>
<accession>A0A7W8CWX5</accession>
<proteinExistence type="predicted"/>
<keyword evidence="5" id="KW-0547">Nucleotide-binding</keyword>
<evidence type="ECO:0000313" key="13">
    <source>
        <dbReference type="Proteomes" id="UP000539953"/>
    </source>
</evidence>
<dbReference type="GO" id="GO:0005524">
    <property type="term" value="F:ATP binding"/>
    <property type="evidence" value="ECO:0007669"/>
    <property type="project" value="UniProtKB-KW"/>
</dbReference>
<sequence length="592" mass="66595">MKKIRHFLIPYRRTLILMVVLGTLSSVADSFYPLFTSYALDHFIAGQTLDTMPMFIGAYIGLMILQELDNYYCLFQCGRIEMCLDCDLRDTAFHHLQTLSFTYFNQHNVGSIHARVMSDTGKIGEMFAWRLMDLVWNVSYVICVFAVMFTIHRQLAFFVALIIPIAVVIIYSFQKKLTGYNRKVREINAEITDRFNEGLSGMQSIQINHVEQKMFRRFQDTTSRMYQTSIKTTHYAALLTAVVTMMSSCALAIVLQQGGYLTASGALRIGTLAVFMSYAIGLLSPIQNIMDTIASWIGIRVNIDRLSELLAQQPEVKDTPAVIEKYGTVFVQKRNNWEPLNGDVSFEDVTFRYPDGTENVLEHFSLHVPQGSTVGIVGETGAGKSTLVNLVCRFYEPQQGRILIDGRDVRKRSQSWLHAHIGYVLQTPQLFSGTIRENLKYGNEQADDRQIEKALHLMAADDIVRQFPEGLDHEIGEGGDSLSTGQKQLLSLTRALLADPQILILDEATASIDTLTERKIQNAIRTVSAGRTTFVIAHRLSTVTDADWIIAIRDGKIEEQGTHAELMKQNGYYAELVRHQNMSASAENGGIA</sequence>
<dbReference type="GO" id="GO:0005886">
    <property type="term" value="C:plasma membrane"/>
    <property type="evidence" value="ECO:0007669"/>
    <property type="project" value="UniProtKB-SubCell"/>
</dbReference>
<dbReference type="Pfam" id="PF00664">
    <property type="entry name" value="ABC_membrane"/>
    <property type="match status" value="1"/>
</dbReference>
<keyword evidence="6 12" id="KW-0067">ATP-binding</keyword>